<proteinExistence type="predicted"/>
<dbReference type="Proteomes" id="UP000233469">
    <property type="component" value="Unassembled WGS sequence"/>
</dbReference>
<dbReference type="SUPFAM" id="SSF52540">
    <property type="entry name" value="P-loop containing nucleoside triphosphate hydrolases"/>
    <property type="match status" value="1"/>
</dbReference>
<evidence type="ECO:0000313" key="2">
    <source>
        <dbReference type="Proteomes" id="UP000233469"/>
    </source>
</evidence>
<gene>
    <name evidence="1" type="ORF">RhiirC2_864797</name>
</gene>
<evidence type="ECO:0000313" key="1">
    <source>
        <dbReference type="EMBL" id="PKK72829.1"/>
    </source>
</evidence>
<dbReference type="AlphaFoldDB" id="A0A2N1NG36"/>
<dbReference type="VEuPathDB" id="FungiDB:FUN_012886"/>
<dbReference type="Gene3D" id="3.40.50.300">
    <property type="entry name" value="P-loop containing nucleotide triphosphate hydrolases"/>
    <property type="match status" value="1"/>
</dbReference>
<reference evidence="1 2" key="2">
    <citation type="submission" date="2017-10" db="EMBL/GenBank/DDBJ databases">
        <title>Extensive intraspecific genome diversity in a model arbuscular mycorrhizal fungus.</title>
        <authorList>
            <person name="Chen E.C.H."/>
            <person name="Morin E."/>
            <person name="Baudet D."/>
            <person name="Noel J."/>
            <person name="Ndikumana S."/>
            <person name="Charron P."/>
            <person name="St-Onge C."/>
            <person name="Giorgi J."/>
            <person name="Grigoriev I.V."/>
            <person name="Roux C."/>
            <person name="Martin F.M."/>
            <person name="Corradi N."/>
        </authorList>
    </citation>
    <scope>NUCLEOTIDE SEQUENCE [LARGE SCALE GENOMIC DNA]</scope>
    <source>
        <strain evidence="1 2">C2</strain>
    </source>
</reference>
<accession>A0A2N1NG36</accession>
<dbReference type="VEuPathDB" id="FungiDB:RhiirA1_463053"/>
<sequence>MLEYVTTKDDIKLKLGGELLIPIFLVKKFFENLIQSNIHVIVQMPAAAAAGSHKRLKMNRCFCPANRLDPENNFYIKPKELVENLGSHIIKGKFCLFHGHRQSGKMTTAWELKRWIETNSKYTVCYLNFNSRIVTNEGLSEFWWSVCFKVKSVMSACVNKVVFSTLLKEKIEASAFEEIFNKDSTSLRDIILIIDEASRLINNNDKISRPIINDFIASLRVLKDQRGDISIVHSVVLIGIEVIKNFLFTRRAQQSKNSTLEISPFSAEGVFNSAQFTNLEDNKFEIDVDNIAADVYSLTLGHKGLVGACYYYFEQKIMSGAIQATLDDWEKHVPILLPQYIKELATYRSIVIGLKALSENEREILEEVLRYRNKKVSMDEDDVKFLLAEGMVVVISNYGDGTGLIGCAAPILRTIMLSSIRGPNIVPSSLPTNADHIDPKWLLARTIKNLSIHNIFHEKTFNANNEPSEYSFQAEFLSVFKQLISIAYPSLEYCVLPEVKECDELKEVDVISVWIFSFVIKPCPFMALNSLLQQARQYLIIASNVPNIILPSIIAMKCIQLISVLAKSMPTTSENKITKR</sequence>
<reference evidence="1 2" key="1">
    <citation type="submission" date="2016-04" db="EMBL/GenBank/DDBJ databases">
        <title>Genome analyses suggest a sexual origin of heterokaryosis in a supposedly ancient asexual fungus.</title>
        <authorList>
            <person name="Ropars J."/>
            <person name="Sedzielewska K."/>
            <person name="Noel J."/>
            <person name="Charron P."/>
            <person name="Farinelli L."/>
            <person name="Marton T."/>
            <person name="Kruger M."/>
            <person name="Pelin A."/>
            <person name="Brachmann A."/>
            <person name="Corradi N."/>
        </authorList>
    </citation>
    <scope>NUCLEOTIDE SEQUENCE [LARGE SCALE GENOMIC DNA]</scope>
    <source>
        <strain evidence="1 2">C2</strain>
    </source>
</reference>
<comment type="caution">
    <text evidence="1">The sequence shown here is derived from an EMBL/GenBank/DDBJ whole genome shotgun (WGS) entry which is preliminary data.</text>
</comment>
<protein>
    <submittedName>
        <fullName evidence="1">Uncharacterized protein</fullName>
    </submittedName>
</protein>
<dbReference type="InterPro" id="IPR027417">
    <property type="entry name" value="P-loop_NTPase"/>
</dbReference>
<name>A0A2N1NG36_9GLOM</name>
<dbReference type="VEuPathDB" id="FungiDB:RhiirFUN_014264"/>
<dbReference type="EMBL" id="LLXL01000412">
    <property type="protein sequence ID" value="PKK72829.1"/>
    <property type="molecule type" value="Genomic_DNA"/>
</dbReference>
<organism evidence="1 2">
    <name type="scientific">Rhizophagus irregularis</name>
    <dbReference type="NCBI Taxonomy" id="588596"/>
    <lineage>
        <taxon>Eukaryota</taxon>
        <taxon>Fungi</taxon>
        <taxon>Fungi incertae sedis</taxon>
        <taxon>Mucoromycota</taxon>
        <taxon>Glomeromycotina</taxon>
        <taxon>Glomeromycetes</taxon>
        <taxon>Glomerales</taxon>
        <taxon>Glomeraceae</taxon>
        <taxon>Rhizophagus</taxon>
    </lineage>
</organism>